<feature type="transmembrane region" description="Helical" evidence="1">
    <location>
        <begin position="12"/>
        <end position="33"/>
    </location>
</feature>
<organism evidence="2 3">
    <name type="scientific">Arsenicicoccus bolidensis</name>
    <dbReference type="NCBI Taxonomy" id="229480"/>
    <lineage>
        <taxon>Bacteria</taxon>
        <taxon>Bacillati</taxon>
        <taxon>Actinomycetota</taxon>
        <taxon>Actinomycetes</taxon>
        <taxon>Micrococcales</taxon>
        <taxon>Intrasporangiaceae</taxon>
        <taxon>Arsenicicoccus</taxon>
    </lineage>
</organism>
<feature type="transmembrane region" description="Helical" evidence="1">
    <location>
        <begin position="45"/>
        <end position="63"/>
    </location>
</feature>
<reference evidence="2 3" key="1">
    <citation type="submission" date="2022-02" db="EMBL/GenBank/DDBJ databases">
        <title>Uncovering new skin microbiome diversity through culturing and metagenomics.</title>
        <authorList>
            <person name="Conlan S."/>
            <person name="Deming C."/>
            <person name="Nisc Comparative Sequencing Program N."/>
            <person name="Segre J.A."/>
        </authorList>
    </citation>
    <scope>NUCLEOTIDE SEQUENCE [LARGE SCALE GENOMIC DNA]</scope>
    <source>
        <strain evidence="2 3">ACRQZ</strain>
    </source>
</reference>
<comment type="caution">
    <text evidence="2">The sequence shown here is derived from an EMBL/GenBank/DDBJ whole genome shotgun (WGS) entry which is preliminary data.</text>
</comment>
<protein>
    <submittedName>
        <fullName evidence="2">DUF4233 domain-containing protein</fullName>
    </submittedName>
</protein>
<sequence length="133" mass="14360">MLHGVPRALTRRLLAAVIASESVVVFFGALVAMSLDRTEGGSGTTWLVLGSIVAVLCIVDAGMLRRPWGVTLGWFLHLATLVSALVVPMMFWVFVIFCGLWVVALVQGHKIDDLADEARLRHDAERSTGTSAT</sequence>
<keyword evidence="3" id="KW-1185">Reference proteome</keyword>
<keyword evidence="1" id="KW-1133">Transmembrane helix</keyword>
<accession>A0ABS9PYB5</accession>
<dbReference type="Proteomes" id="UP001521931">
    <property type="component" value="Unassembled WGS sequence"/>
</dbReference>
<evidence type="ECO:0000313" key="3">
    <source>
        <dbReference type="Proteomes" id="UP001521931"/>
    </source>
</evidence>
<dbReference type="InterPro" id="IPR025327">
    <property type="entry name" value="DUF4233"/>
</dbReference>
<dbReference type="RefSeq" id="WP_239261726.1">
    <property type="nucleotide sequence ID" value="NZ_JAKRCV010000003.1"/>
</dbReference>
<evidence type="ECO:0000256" key="1">
    <source>
        <dbReference type="SAM" id="Phobius"/>
    </source>
</evidence>
<proteinExistence type="predicted"/>
<dbReference type="EMBL" id="JAKRCV010000003">
    <property type="protein sequence ID" value="MCG7320624.1"/>
    <property type="molecule type" value="Genomic_DNA"/>
</dbReference>
<feature type="transmembrane region" description="Helical" evidence="1">
    <location>
        <begin position="75"/>
        <end position="104"/>
    </location>
</feature>
<name>A0ABS9PYB5_9MICO</name>
<evidence type="ECO:0000313" key="2">
    <source>
        <dbReference type="EMBL" id="MCG7320624.1"/>
    </source>
</evidence>
<keyword evidence="1" id="KW-0812">Transmembrane</keyword>
<gene>
    <name evidence="2" type="ORF">MHL29_01780</name>
</gene>
<keyword evidence="1" id="KW-0472">Membrane</keyword>
<dbReference type="Pfam" id="PF14017">
    <property type="entry name" value="DUF4233"/>
    <property type="match status" value="1"/>
</dbReference>